<feature type="compositionally biased region" description="Basic and acidic residues" evidence="1">
    <location>
        <begin position="56"/>
        <end position="74"/>
    </location>
</feature>
<feature type="compositionally biased region" description="Basic and acidic residues" evidence="1">
    <location>
        <begin position="89"/>
        <end position="110"/>
    </location>
</feature>
<evidence type="ECO:0000313" key="2">
    <source>
        <dbReference type="EMBL" id="RJP66112.1"/>
    </source>
</evidence>
<dbReference type="Proteomes" id="UP000285961">
    <property type="component" value="Unassembled WGS sequence"/>
</dbReference>
<proteinExistence type="predicted"/>
<reference evidence="2 3" key="1">
    <citation type="journal article" date="2017" name="ISME J.">
        <title>Energy and carbon metabolisms in a deep terrestrial subsurface fluid microbial community.</title>
        <authorList>
            <person name="Momper L."/>
            <person name="Jungbluth S.P."/>
            <person name="Lee M.D."/>
            <person name="Amend J.P."/>
        </authorList>
    </citation>
    <scope>NUCLEOTIDE SEQUENCE [LARGE SCALE GENOMIC DNA]</scope>
    <source>
        <strain evidence="2">SURF_17</strain>
    </source>
</reference>
<accession>A0A419ERJ2</accession>
<protein>
    <submittedName>
        <fullName evidence="2">DUF4912 domain-containing protein</fullName>
    </submittedName>
</protein>
<comment type="caution">
    <text evidence="2">The sequence shown here is derived from an EMBL/GenBank/DDBJ whole genome shotgun (WGS) entry which is preliminary data.</text>
</comment>
<feature type="compositionally biased region" description="Basic residues" evidence="1">
    <location>
        <begin position="75"/>
        <end position="88"/>
    </location>
</feature>
<gene>
    <name evidence="2" type="ORF">C4532_16540</name>
</gene>
<dbReference type="Pfam" id="PF16258">
    <property type="entry name" value="DUF4912"/>
    <property type="match status" value="1"/>
</dbReference>
<dbReference type="InterPro" id="IPR013783">
    <property type="entry name" value="Ig-like_fold"/>
</dbReference>
<organism evidence="2 3">
    <name type="scientific">Candidatus Abyssobacteria bacterium SURF_17</name>
    <dbReference type="NCBI Taxonomy" id="2093361"/>
    <lineage>
        <taxon>Bacteria</taxon>
        <taxon>Pseudomonadati</taxon>
        <taxon>Candidatus Hydrogenedentota</taxon>
        <taxon>Candidatus Abyssobacteria</taxon>
    </lineage>
</organism>
<dbReference type="AlphaFoldDB" id="A0A419ERJ2"/>
<feature type="region of interest" description="Disordered" evidence="1">
    <location>
        <begin position="39"/>
        <end position="110"/>
    </location>
</feature>
<name>A0A419ERJ2_9BACT</name>
<dbReference type="InterPro" id="IPR032585">
    <property type="entry name" value="DUF4912"/>
</dbReference>
<evidence type="ECO:0000313" key="3">
    <source>
        <dbReference type="Proteomes" id="UP000285961"/>
    </source>
</evidence>
<evidence type="ECO:0000256" key="1">
    <source>
        <dbReference type="SAM" id="MobiDB-lite"/>
    </source>
</evidence>
<dbReference type="EMBL" id="QZKI01000119">
    <property type="protein sequence ID" value="RJP66112.1"/>
    <property type="molecule type" value="Genomic_DNA"/>
</dbReference>
<dbReference type="Gene3D" id="2.60.40.10">
    <property type="entry name" value="Immunoglobulins"/>
    <property type="match status" value="1"/>
</dbReference>
<sequence>MDKKKLMRKTKSELVEILEMRGIEPRADVLKEDLVEQILATERKKDSPRQKKAKRKEAQKVEKRDKRAKAEGKEKKKKEEKKSKKKKVPKEEKKRTREAEAVRTEQQRVEETKYSTGFFRPETAAYEQKAAAPVFERAEPPSFPTALPHRYGDDRIVAMVRDPYWVFAYWEITPETYERVQQELGDRADGSRTVLRVYDITGVAFTGDNANSHFDVEVVGGADNWYINTGRPNRAFCIDVGLLTPQGTFHTLARSNAVHSPRSGMSEEVDECWMSLEEEFERIYALSGGFQIGKGSLELREMMEKQLRMQLASEAVGSLFSMAVPKKERGFWFVLNTELILYGATEPGARVTVQGRPVILRPDGTFSLRFALPDGTQVIPVTAQSTDGVEERTITPTVTRTTTASEPVMQE</sequence>